<evidence type="ECO:0000313" key="1">
    <source>
        <dbReference type="EMBL" id="CDG44883.1"/>
    </source>
</evidence>
<dbReference type="KEGG" id="lmod:LMON_1023"/>
<proteinExistence type="predicted"/>
<protein>
    <submittedName>
        <fullName evidence="1">Uncharacterized protein</fullName>
    </submittedName>
</protein>
<evidence type="ECO:0000313" key="2">
    <source>
        <dbReference type="Proteomes" id="UP000016703"/>
    </source>
</evidence>
<dbReference type="Proteomes" id="UP000016703">
    <property type="component" value="Chromosome"/>
</dbReference>
<dbReference type="AlphaFoldDB" id="A0A3Q0ND41"/>
<organism evidence="1 2">
    <name type="scientific">Listeria monocytogenes serotype 1/2a (strain EGD / Mackaness)</name>
    <dbReference type="NCBI Taxonomy" id="1334565"/>
    <lineage>
        <taxon>Bacteria</taxon>
        <taxon>Bacillati</taxon>
        <taxon>Bacillota</taxon>
        <taxon>Bacilli</taxon>
        <taxon>Bacillales</taxon>
        <taxon>Listeriaceae</taxon>
        <taxon>Listeria</taxon>
    </lineage>
</organism>
<name>A0A3Q0ND41_LISMG</name>
<dbReference type="EMBL" id="HG421741">
    <property type="protein sequence ID" value="CDG44883.1"/>
    <property type="molecule type" value="Genomic_DNA"/>
</dbReference>
<sequence>MCKMAQTKLYDVKLSRNLCTMINVIAFFKSDMGRIFA</sequence>
<gene>
    <name evidence="1" type="ORF">LMON_1023</name>
</gene>
<accession>A0A3Q0ND41</accession>
<reference evidence="1 2" key="1">
    <citation type="journal article" date="2014" name="MBio">
        <title>Comparison of widely used Listeria monocytogenes strains EGD, 10403S, and EGD-e highlights genomic variations underlying differences in pathogenicity.</title>
        <authorList>
            <person name="Becavin C."/>
            <person name="Bouchier C."/>
            <person name="Lechat P."/>
            <person name="Archambaud C."/>
            <person name="Creno S."/>
            <person name="Gouin E."/>
            <person name="Wu Z."/>
            <person name="Kuhbacher A."/>
            <person name="Brisse S."/>
            <person name="Pucciarelli M.G."/>
            <person name="Garcia-del Portillo F."/>
            <person name="Hain T."/>
            <person name="Portnoy D.A."/>
            <person name="Chakraborty T."/>
            <person name="Lecuit M."/>
            <person name="Pizarro-Cerda J."/>
            <person name="Moszer I."/>
            <person name="Bierne H."/>
            <person name="Cossart P."/>
        </authorList>
    </citation>
    <scope>NUCLEOTIDE SEQUENCE [LARGE SCALE GENOMIC DNA]</scope>
    <source>
        <strain evidence="2">EGD / Mackaness</strain>
    </source>
</reference>